<sequence>MSTYVIGDLHGQYQSLKHMTEDPKSYKWTKIKNGIGYVAIVNIEVFPNLEGTNEINEHYNGIGFTSQGYIEEVSAKGYDDWKAGARSGLKYGFSLVDRYSTVQINKIEGLTSDTNPTIVGYTILRAFLDSINHELDNDQIRKLEEFVLCSWTKPNHLLIPNFFTLSFETISIQ</sequence>
<comment type="caution">
    <text evidence="1">The sequence shown here is derived from an EMBL/GenBank/DDBJ whole genome shotgun (WGS) entry which is preliminary data.</text>
</comment>
<dbReference type="OrthoDB" id="1361328at2"/>
<evidence type="ECO:0000313" key="2">
    <source>
        <dbReference type="Proteomes" id="UP000192610"/>
    </source>
</evidence>
<evidence type="ECO:0000313" key="1">
    <source>
        <dbReference type="EMBL" id="OQP44637.1"/>
    </source>
</evidence>
<accession>A0A1V9EER4</accession>
<reference evidence="2" key="1">
    <citation type="submission" date="2016-04" db="EMBL/GenBank/DDBJ databases">
        <authorList>
            <person name="Chen L."/>
            <person name="Zhuang W."/>
            <person name="Wang G."/>
        </authorList>
    </citation>
    <scope>NUCLEOTIDE SEQUENCE [LARGE SCALE GENOMIC DNA]</scope>
    <source>
        <strain evidence="2">17621</strain>
    </source>
</reference>
<dbReference type="AlphaFoldDB" id="A0A1V9EER4"/>
<dbReference type="RefSeq" id="WP_081202694.1">
    <property type="nucleotide sequence ID" value="NZ_FOCZ01000006.1"/>
</dbReference>
<name>A0A1V9EER4_9BACT</name>
<gene>
    <name evidence="1" type="ORF">A4H97_09735</name>
</gene>
<proteinExistence type="predicted"/>
<keyword evidence="2" id="KW-1185">Reference proteome</keyword>
<dbReference type="STRING" id="354355.SAMN05660816_03595"/>
<protein>
    <submittedName>
        <fullName evidence="1">Uncharacterized protein</fullName>
    </submittedName>
</protein>
<dbReference type="Proteomes" id="UP000192610">
    <property type="component" value="Unassembled WGS sequence"/>
</dbReference>
<organism evidence="1 2">
    <name type="scientific">Niastella yeongjuensis</name>
    <dbReference type="NCBI Taxonomy" id="354355"/>
    <lineage>
        <taxon>Bacteria</taxon>
        <taxon>Pseudomonadati</taxon>
        <taxon>Bacteroidota</taxon>
        <taxon>Chitinophagia</taxon>
        <taxon>Chitinophagales</taxon>
        <taxon>Chitinophagaceae</taxon>
        <taxon>Niastella</taxon>
    </lineage>
</organism>
<dbReference type="EMBL" id="LVXG01000034">
    <property type="protein sequence ID" value="OQP44637.1"/>
    <property type="molecule type" value="Genomic_DNA"/>
</dbReference>